<comment type="caution">
    <text evidence="1">The sequence shown here is derived from an EMBL/GenBank/DDBJ whole genome shotgun (WGS) entry which is preliminary data.</text>
</comment>
<dbReference type="EMBL" id="JAUHHV010000007">
    <property type="protein sequence ID" value="KAK1418081.1"/>
    <property type="molecule type" value="Genomic_DNA"/>
</dbReference>
<name>A0AAD8NRH6_TARER</name>
<accession>A0AAD8NRH6</accession>
<evidence type="ECO:0000313" key="2">
    <source>
        <dbReference type="Proteomes" id="UP001229421"/>
    </source>
</evidence>
<dbReference type="Proteomes" id="UP001229421">
    <property type="component" value="Unassembled WGS sequence"/>
</dbReference>
<reference evidence="1" key="1">
    <citation type="journal article" date="2023" name="bioRxiv">
        <title>Improved chromosome-level genome assembly for marigold (Tagetes erecta).</title>
        <authorList>
            <person name="Jiang F."/>
            <person name="Yuan L."/>
            <person name="Wang S."/>
            <person name="Wang H."/>
            <person name="Xu D."/>
            <person name="Wang A."/>
            <person name="Fan W."/>
        </authorList>
    </citation>
    <scope>NUCLEOTIDE SEQUENCE</scope>
    <source>
        <strain evidence="1">WSJ</strain>
        <tissue evidence="1">Leaf</tissue>
    </source>
</reference>
<evidence type="ECO:0000313" key="1">
    <source>
        <dbReference type="EMBL" id="KAK1418081.1"/>
    </source>
</evidence>
<keyword evidence="2" id="KW-1185">Reference proteome</keyword>
<protein>
    <submittedName>
        <fullName evidence="1">Uncharacterized protein</fullName>
    </submittedName>
</protein>
<gene>
    <name evidence="1" type="ORF">QVD17_27220</name>
</gene>
<proteinExistence type="predicted"/>
<organism evidence="1 2">
    <name type="scientific">Tagetes erecta</name>
    <name type="common">African marigold</name>
    <dbReference type="NCBI Taxonomy" id="13708"/>
    <lineage>
        <taxon>Eukaryota</taxon>
        <taxon>Viridiplantae</taxon>
        <taxon>Streptophyta</taxon>
        <taxon>Embryophyta</taxon>
        <taxon>Tracheophyta</taxon>
        <taxon>Spermatophyta</taxon>
        <taxon>Magnoliopsida</taxon>
        <taxon>eudicotyledons</taxon>
        <taxon>Gunneridae</taxon>
        <taxon>Pentapetalae</taxon>
        <taxon>asterids</taxon>
        <taxon>campanulids</taxon>
        <taxon>Asterales</taxon>
        <taxon>Asteraceae</taxon>
        <taxon>Asteroideae</taxon>
        <taxon>Heliantheae alliance</taxon>
        <taxon>Tageteae</taxon>
        <taxon>Tagetes</taxon>
    </lineage>
</organism>
<dbReference type="AlphaFoldDB" id="A0AAD8NRH6"/>
<sequence length="68" mass="7802">MSLVLSFNTKLIISKLVLSREVHELVRSACPYKSKRCIKVKVIGLNVYAVFGINSYNKKTYRQRNGII</sequence>